<dbReference type="RefSeq" id="WP_171161013.1">
    <property type="nucleotide sequence ID" value="NZ_CP053073.1"/>
</dbReference>
<dbReference type="Proteomes" id="UP000503096">
    <property type="component" value="Chromosome"/>
</dbReference>
<dbReference type="InterPro" id="IPR006015">
    <property type="entry name" value="Universal_stress_UspA"/>
</dbReference>
<comment type="similarity">
    <text evidence="1">Belongs to the universal stress protein A family.</text>
</comment>
<dbReference type="AlphaFoldDB" id="A0A6M4H6E6"/>
<dbReference type="KEGG" id="upl:DSM104440_01026"/>
<gene>
    <name evidence="3" type="ORF">DSM104440_01026</name>
</gene>
<dbReference type="InterPro" id="IPR006016">
    <property type="entry name" value="UspA"/>
</dbReference>
<dbReference type="CDD" id="cd00293">
    <property type="entry name" value="USP-like"/>
    <property type="match status" value="1"/>
</dbReference>
<evidence type="ECO:0000313" key="4">
    <source>
        <dbReference type="Proteomes" id="UP000503096"/>
    </source>
</evidence>
<sequence length="147" mass="15704">MLERILVPTDGSPRSDRAVKAAAILAKASNGSLTIFTAPPDYQMPPFTDGYPIDWPAETIFLKETAAATTKLLAHARKIAAALKVDAKVAQARSDSASDAIVAAAKRERATMIVMASHGRKGLEKLLLGSETQKVLARTKLPVLVIR</sequence>
<dbReference type="EMBL" id="CP053073">
    <property type="protein sequence ID" value="QJR14233.1"/>
    <property type="molecule type" value="Genomic_DNA"/>
</dbReference>
<dbReference type="PANTHER" id="PTHR46268:SF15">
    <property type="entry name" value="UNIVERSAL STRESS PROTEIN HP_0031"/>
    <property type="match status" value="1"/>
</dbReference>
<protein>
    <recommendedName>
        <fullName evidence="2">UspA domain-containing protein</fullName>
    </recommendedName>
</protein>
<reference evidence="3 4" key="1">
    <citation type="submission" date="2020-04" db="EMBL/GenBank/DDBJ databases">
        <title>Usitatibacter rugosus gen. nov., sp. nov. and Usitatibacter palustris sp. nov., novel members of Usitatibacteraceae fam. nov. within the order Nitrosomonadales isolated from soil.</title>
        <authorList>
            <person name="Huber K.J."/>
            <person name="Neumann-Schaal M."/>
            <person name="Geppert A."/>
            <person name="Luckner M."/>
            <person name="Wanner G."/>
            <person name="Overmann J."/>
        </authorList>
    </citation>
    <scope>NUCLEOTIDE SEQUENCE [LARGE SCALE GENOMIC DNA]</scope>
    <source>
        <strain evidence="3 4">Swamp67</strain>
    </source>
</reference>
<feature type="domain" description="UspA" evidence="2">
    <location>
        <begin position="1"/>
        <end position="147"/>
    </location>
</feature>
<evidence type="ECO:0000256" key="1">
    <source>
        <dbReference type="ARBA" id="ARBA00008791"/>
    </source>
</evidence>
<proteinExistence type="inferred from homology"/>
<name>A0A6M4H6E6_9PROT</name>
<organism evidence="3 4">
    <name type="scientific">Usitatibacter palustris</name>
    <dbReference type="NCBI Taxonomy" id="2732487"/>
    <lineage>
        <taxon>Bacteria</taxon>
        <taxon>Pseudomonadati</taxon>
        <taxon>Pseudomonadota</taxon>
        <taxon>Betaproteobacteria</taxon>
        <taxon>Nitrosomonadales</taxon>
        <taxon>Usitatibacteraceae</taxon>
        <taxon>Usitatibacter</taxon>
    </lineage>
</organism>
<dbReference type="SUPFAM" id="SSF52402">
    <property type="entry name" value="Adenine nucleotide alpha hydrolases-like"/>
    <property type="match status" value="1"/>
</dbReference>
<dbReference type="PRINTS" id="PR01438">
    <property type="entry name" value="UNVRSLSTRESS"/>
</dbReference>
<evidence type="ECO:0000313" key="3">
    <source>
        <dbReference type="EMBL" id="QJR14233.1"/>
    </source>
</evidence>
<dbReference type="InParanoid" id="A0A6M4H6E6"/>
<dbReference type="PANTHER" id="PTHR46268">
    <property type="entry name" value="STRESS RESPONSE PROTEIN NHAX"/>
    <property type="match status" value="1"/>
</dbReference>
<dbReference type="Pfam" id="PF00582">
    <property type="entry name" value="Usp"/>
    <property type="match status" value="1"/>
</dbReference>
<accession>A0A6M4H6E6</accession>
<evidence type="ECO:0000259" key="2">
    <source>
        <dbReference type="Pfam" id="PF00582"/>
    </source>
</evidence>
<dbReference type="Gene3D" id="3.40.50.620">
    <property type="entry name" value="HUPs"/>
    <property type="match status" value="1"/>
</dbReference>
<keyword evidence="4" id="KW-1185">Reference proteome</keyword>
<dbReference type="InterPro" id="IPR014729">
    <property type="entry name" value="Rossmann-like_a/b/a_fold"/>
</dbReference>